<dbReference type="InterPro" id="IPR000210">
    <property type="entry name" value="BTB/POZ_dom"/>
</dbReference>
<organism evidence="2 3">
    <name type="scientific">Oedothorax gibbosus</name>
    <dbReference type="NCBI Taxonomy" id="931172"/>
    <lineage>
        <taxon>Eukaryota</taxon>
        <taxon>Metazoa</taxon>
        <taxon>Ecdysozoa</taxon>
        <taxon>Arthropoda</taxon>
        <taxon>Chelicerata</taxon>
        <taxon>Arachnida</taxon>
        <taxon>Araneae</taxon>
        <taxon>Araneomorphae</taxon>
        <taxon>Entelegynae</taxon>
        <taxon>Araneoidea</taxon>
        <taxon>Linyphiidae</taxon>
        <taxon>Erigoninae</taxon>
        <taxon>Oedothorax</taxon>
    </lineage>
</organism>
<gene>
    <name evidence="2" type="ORF">JTE90_028195</name>
</gene>
<name>A0AAV6TD83_9ARAC</name>
<proteinExistence type="predicted"/>
<protein>
    <recommendedName>
        <fullName evidence="1">BTB domain-containing protein</fullName>
    </recommendedName>
</protein>
<keyword evidence="3" id="KW-1185">Reference proteome</keyword>
<evidence type="ECO:0000259" key="1">
    <source>
        <dbReference type="Pfam" id="PF00651"/>
    </source>
</evidence>
<evidence type="ECO:0000313" key="3">
    <source>
        <dbReference type="Proteomes" id="UP000827092"/>
    </source>
</evidence>
<reference evidence="2 3" key="1">
    <citation type="journal article" date="2022" name="Nat. Ecol. Evol.">
        <title>A masculinizing supergene underlies an exaggerated male reproductive morph in a spider.</title>
        <authorList>
            <person name="Hendrickx F."/>
            <person name="De Corte Z."/>
            <person name="Sonet G."/>
            <person name="Van Belleghem S.M."/>
            <person name="Kostlbacher S."/>
            <person name="Vangestel C."/>
        </authorList>
    </citation>
    <scope>NUCLEOTIDE SEQUENCE [LARGE SCALE GENOMIC DNA]</scope>
    <source>
        <strain evidence="2">W744_W776</strain>
    </source>
</reference>
<dbReference type="Proteomes" id="UP000827092">
    <property type="component" value="Unassembled WGS sequence"/>
</dbReference>
<sequence>MASIFRRFRNFVSCITSKEDQDSDVHKYQDAAYYWKDGPKENVKLVSFRMLSDSKENLQADRNDEEEIKSEFQISSELNETEEPPIADIPFPMITNFPDVVVQVGKDHKFPTTKKVLCDYSDYFYQRLASNKERLCVLKVDEQFVNQRHLKPFCGLCFKTALFKPKFYDRSHTKART</sequence>
<feature type="domain" description="BTB" evidence="1">
    <location>
        <begin position="96"/>
        <end position="134"/>
    </location>
</feature>
<dbReference type="EMBL" id="JAFNEN010006511">
    <property type="protein sequence ID" value="KAG8155888.1"/>
    <property type="molecule type" value="Genomic_DNA"/>
</dbReference>
<dbReference type="Pfam" id="PF00651">
    <property type="entry name" value="BTB"/>
    <property type="match status" value="1"/>
</dbReference>
<evidence type="ECO:0000313" key="2">
    <source>
        <dbReference type="EMBL" id="KAG8155888.1"/>
    </source>
</evidence>
<dbReference type="AlphaFoldDB" id="A0AAV6TD83"/>
<comment type="caution">
    <text evidence="2">The sequence shown here is derived from an EMBL/GenBank/DDBJ whole genome shotgun (WGS) entry which is preliminary data.</text>
</comment>
<accession>A0AAV6TD83</accession>